<accession>A0A9P6UJT5</accession>
<evidence type="ECO:0000313" key="7">
    <source>
        <dbReference type="Proteomes" id="UP000823405"/>
    </source>
</evidence>
<organism evidence="6 7">
    <name type="scientific">Linnemannia gamsii</name>
    <dbReference type="NCBI Taxonomy" id="64522"/>
    <lineage>
        <taxon>Eukaryota</taxon>
        <taxon>Fungi</taxon>
        <taxon>Fungi incertae sedis</taxon>
        <taxon>Mucoromycota</taxon>
        <taxon>Mortierellomycotina</taxon>
        <taxon>Mortierellomycetes</taxon>
        <taxon>Mortierellales</taxon>
        <taxon>Mortierellaceae</taxon>
        <taxon>Linnemannia</taxon>
    </lineage>
</organism>
<comment type="similarity">
    <text evidence="1">Belongs to the paxM FAD-dependent monooxygenase family.</text>
</comment>
<keyword evidence="3" id="KW-0274">FAD</keyword>
<protein>
    <recommendedName>
        <fullName evidence="5">FAD-binding domain-containing protein</fullName>
    </recommendedName>
</protein>
<evidence type="ECO:0000256" key="4">
    <source>
        <dbReference type="ARBA" id="ARBA00023002"/>
    </source>
</evidence>
<dbReference type="GO" id="GO:0004497">
    <property type="term" value="F:monooxygenase activity"/>
    <property type="evidence" value="ECO:0007669"/>
    <property type="project" value="InterPro"/>
</dbReference>
<dbReference type="InterPro" id="IPR050562">
    <property type="entry name" value="FAD_mOase_fung"/>
</dbReference>
<keyword evidence="7" id="KW-1185">Reference proteome</keyword>
<keyword evidence="4" id="KW-0560">Oxidoreductase</keyword>
<name>A0A9P6UJT5_9FUNG</name>
<dbReference type="Proteomes" id="UP000823405">
    <property type="component" value="Unassembled WGS sequence"/>
</dbReference>
<dbReference type="SUPFAM" id="SSF51905">
    <property type="entry name" value="FAD/NAD(P)-binding domain"/>
    <property type="match status" value="1"/>
</dbReference>
<dbReference type="Gene3D" id="3.50.50.60">
    <property type="entry name" value="FAD/NAD(P)-binding domain"/>
    <property type="match status" value="1"/>
</dbReference>
<dbReference type="PANTHER" id="PTHR47356:SF2">
    <property type="entry name" value="FAD-BINDING DOMAIN-CONTAINING PROTEIN-RELATED"/>
    <property type="match status" value="1"/>
</dbReference>
<evidence type="ECO:0000256" key="1">
    <source>
        <dbReference type="ARBA" id="ARBA00007992"/>
    </source>
</evidence>
<proteinExistence type="inferred from homology"/>
<dbReference type="GO" id="GO:0071949">
    <property type="term" value="F:FAD binding"/>
    <property type="evidence" value="ECO:0007669"/>
    <property type="project" value="InterPro"/>
</dbReference>
<dbReference type="InterPro" id="IPR002938">
    <property type="entry name" value="FAD-bd"/>
</dbReference>
<gene>
    <name evidence="6" type="ORF">BGZ97_000670</name>
</gene>
<dbReference type="OrthoDB" id="655030at2759"/>
<dbReference type="InterPro" id="IPR036188">
    <property type="entry name" value="FAD/NAD-bd_sf"/>
</dbReference>
<reference evidence="6" key="1">
    <citation type="journal article" date="2020" name="Fungal Divers.">
        <title>Resolving the Mortierellaceae phylogeny through synthesis of multi-gene phylogenetics and phylogenomics.</title>
        <authorList>
            <person name="Vandepol N."/>
            <person name="Liber J."/>
            <person name="Desiro A."/>
            <person name="Na H."/>
            <person name="Kennedy M."/>
            <person name="Barry K."/>
            <person name="Grigoriev I.V."/>
            <person name="Miller A.N."/>
            <person name="O'Donnell K."/>
            <person name="Stajich J.E."/>
            <person name="Bonito G."/>
        </authorList>
    </citation>
    <scope>NUCLEOTIDE SEQUENCE</scope>
    <source>
        <strain evidence="6">NVP60</strain>
    </source>
</reference>
<sequence>MTYSTITNEIPSGATSGDPGRPKVLIVGAGLAGLTLGMILQQSDIPYEIFESAPAIKPVGAAMVFGPTLAPMFKQCGIYDEFVALGKKNESINVLNSKGGKEYSVDFTDGKEMFGEDGYILTRPIIYDLIYRQIPKDRIHLGKKILATDQDSHCVTIKCSDGLDYKGDILVGGDGAYSVVRKNMYFNVQKEGNLPASDSLPLPFRTFCLLGQTRKLDWSTFTTAQGTIAWGVIEYLPAEATREDQDYRRADWGPEAALAFCEKVRDLPVKSGGNKIMTIGDLIDVTPKEQINKVRLEEKIFETWHYGRTVLIGDGEFLNFTPAGGVGATNAMHDAVVLANWIHALPNNASAKEINHAFQAYQSERMPWVQEAFKQSRAFQVANSKGYLGKMIRFGAKHMPTWMQRRAAISMNINRPQ</sequence>
<feature type="non-terminal residue" evidence="6">
    <location>
        <position position="1"/>
    </location>
</feature>
<dbReference type="AlphaFoldDB" id="A0A9P6UJT5"/>
<dbReference type="EMBL" id="JAAAIN010001126">
    <property type="protein sequence ID" value="KAG0306626.1"/>
    <property type="molecule type" value="Genomic_DNA"/>
</dbReference>
<feature type="domain" description="FAD-binding" evidence="5">
    <location>
        <begin position="23"/>
        <end position="375"/>
    </location>
</feature>
<evidence type="ECO:0000259" key="5">
    <source>
        <dbReference type="Pfam" id="PF01494"/>
    </source>
</evidence>
<evidence type="ECO:0000256" key="3">
    <source>
        <dbReference type="ARBA" id="ARBA00022827"/>
    </source>
</evidence>
<dbReference type="PRINTS" id="PR00420">
    <property type="entry name" value="RNGMNOXGNASE"/>
</dbReference>
<comment type="caution">
    <text evidence="6">The sequence shown here is derived from an EMBL/GenBank/DDBJ whole genome shotgun (WGS) entry which is preliminary data.</text>
</comment>
<keyword evidence="2" id="KW-0285">Flavoprotein</keyword>
<evidence type="ECO:0000256" key="2">
    <source>
        <dbReference type="ARBA" id="ARBA00022630"/>
    </source>
</evidence>
<dbReference type="Pfam" id="PF01494">
    <property type="entry name" value="FAD_binding_3"/>
    <property type="match status" value="1"/>
</dbReference>
<evidence type="ECO:0000313" key="6">
    <source>
        <dbReference type="EMBL" id="KAG0306626.1"/>
    </source>
</evidence>
<dbReference type="PANTHER" id="PTHR47356">
    <property type="entry name" value="FAD-DEPENDENT MONOOXYGENASE ASQG-RELATED"/>
    <property type="match status" value="1"/>
</dbReference>